<evidence type="ECO:0000313" key="2">
    <source>
        <dbReference type="EMBL" id="KAK4500086.1"/>
    </source>
</evidence>
<sequence>MVAIPPPIPERNPMRNSKENRNAVFFPHGAILPISSDCQQQRDIQQETYERKVPDLQKESGHGQDPGNGEHSDEEELPGPACEAFFQDQKLVEMVFLQFNMRELLLLIQTISKTWYSIIADSECLQQALFFKPITSRPLTYVKPRGSIEAEKIVSRSKSVAQLPLVGTSTTRKAHSFPLEKSSSPATPYQTQHMTSALEGAFPTHQRTPSCDLPEGPMSTKTVTESSSSGNLFRKFTKKHKKTKKFDKPTTSNNSSSVSLSIDIPRPSLEFRRDSDNWTPRFYPLTQERDLRQQIFEHPFISRNDAPTKKYSIPLYIGRRNASWRKQFLTQPPMASIKVLSDHHAEKVDLVVYARDGIGVRLGDVADALGLRGMVFLHYEGREWWRPWAYTTVRAGEFLEYFERGVGDGAWSLIGEDEVW</sequence>
<dbReference type="EMBL" id="JAXOVC010000006">
    <property type="protein sequence ID" value="KAK4500086.1"/>
    <property type="molecule type" value="Genomic_DNA"/>
</dbReference>
<feature type="region of interest" description="Disordered" evidence="1">
    <location>
        <begin position="1"/>
        <end position="22"/>
    </location>
</feature>
<feature type="region of interest" description="Disordered" evidence="1">
    <location>
        <begin position="239"/>
        <end position="260"/>
    </location>
</feature>
<reference evidence="2 3" key="1">
    <citation type="journal article" date="2023" name="G3 (Bethesda)">
        <title>A chromosome-level genome assembly of Zasmidium syzygii isolated from banana leaves.</title>
        <authorList>
            <person name="van Westerhoven A.C."/>
            <person name="Mehrabi R."/>
            <person name="Talebi R."/>
            <person name="Steentjes M.B.F."/>
            <person name="Corcolon B."/>
            <person name="Chong P.A."/>
            <person name="Kema G.H.J."/>
            <person name="Seidl M.F."/>
        </authorList>
    </citation>
    <scope>NUCLEOTIDE SEQUENCE [LARGE SCALE GENOMIC DNA]</scope>
    <source>
        <strain evidence="2 3">P124</strain>
    </source>
</reference>
<feature type="region of interest" description="Disordered" evidence="1">
    <location>
        <begin position="37"/>
        <end position="78"/>
    </location>
</feature>
<evidence type="ECO:0000313" key="3">
    <source>
        <dbReference type="Proteomes" id="UP001305779"/>
    </source>
</evidence>
<evidence type="ECO:0008006" key="4">
    <source>
        <dbReference type="Google" id="ProtNLM"/>
    </source>
</evidence>
<feature type="compositionally biased region" description="Low complexity" evidence="1">
    <location>
        <begin position="249"/>
        <end position="260"/>
    </location>
</feature>
<proteinExistence type="predicted"/>
<feature type="compositionally biased region" description="Pro residues" evidence="1">
    <location>
        <begin position="1"/>
        <end position="10"/>
    </location>
</feature>
<feature type="compositionally biased region" description="Basic and acidic residues" evidence="1">
    <location>
        <begin position="44"/>
        <end position="62"/>
    </location>
</feature>
<accession>A0ABR0EF01</accession>
<feature type="compositionally biased region" description="Basic and acidic residues" evidence="1">
    <location>
        <begin position="12"/>
        <end position="21"/>
    </location>
</feature>
<comment type="caution">
    <text evidence="2">The sequence shown here is derived from an EMBL/GenBank/DDBJ whole genome shotgun (WGS) entry which is preliminary data.</text>
</comment>
<evidence type="ECO:0000256" key="1">
    <source>
        <dbReference type="SAM" id="MobiDB-lite"/>
    </source>
</evidence>
<protein>
    <recommendedName>
        <fullName evidence="4">F-box domain-containing protein</fullName>
    </recommendedName>
</protein>
<gene>
    <name evidence="2" type="ORF">PRZ48_008272</name>
</gene>
<dbReference type="Proteomes" id="UP001305779">
    <property type="component" value="Unassembled WGS sequence"/>
</dbReference>
<keyword evidence="3" id="KW-1185">Reference proteome</keyword>
<name>A0ABR0EF01_ZASCE</name>
<organism evidence="2 3">
    <name type="scientific">Zasmidium cellare</name>
    <name type="common">Wine cellar mold</name>
    <name type="synonym">Racodium cellare</name>
    <dbReference type="NCBI Taxonomy" id="395010"/>
    <lineage>
        <taxon>Eukaryota</taxon>
        <taxon>Fungi</taxon>
        <taxon>Dikarya</taxon>
        <taxon>Ascomycota</taxon>
        <taxon>Pezizomycotina</taxon>
        <taxon>Dothideomycetes</taxon>
        <taxon>Dothideomycetidae</taxon>
        <taxon>Mycosphaerellales</taxon>
        <taxon>Mycosphaerellaceae</taxon>
        <taxon>Zasmidium</taxon>
    </lineage>
</organism>